<accession>A0A0A9D9I6</accession>
<keyword evidence="4" id="KW-0238">DNA-binding</keyword>
<dbReference type="InterPro" id="IPR046347">
    <property type="entry name" value="bZIP_sf"/>
</dbReference>
<reference evidence="11" key="2">
    <citation type="journal article" date="2015" name="Data Brief">
        <title>Shoot transcriptome of the giant reed, Arundo donax.</title>
        <authorList>
            <person name="Barrero R.A."/>
            <person name="Guerrero F.D."/>
            <person name="Moolhuijzen P."/>
            <person name="Goolsby J.A."/>
            <person name="Tidwell J."/>
            <person name="Bellgard S.E."/>
            <person name="Bellgard M.I."/>
        </authorList>
    </citation>
    <scope>NUCLEOTIDE SEQUENCE</scope>
    <source>
        <tissue evidence="11">Shoot tissue taken approximately 20 cm above the soil surface</tissue>
    </source>
</reference>
<comment type="similarity">
    <text evidence="2">Belongs to the bZIP family.</text>
</comment>
<organism evidence="11">
    <name type="scientific">Arundo donax</name>
    <name type="common">Giant reed</name>
    <name type="synonym">Donax arundinaceus</name>
    <dbReference type="NCBI Taxonomy" id="35708"/>
    <lineage>
        <taxon>Eukaryota</taxon>
        <taxon>Viridiplantae</taxon>
        <taxon>Streptophyta</taxon>
        <taxon>Embryophyta</taxon>
        <taxon>Tracheophyta</taxon>
        <taxon>Spermatophyta</taxon>
        <taxon>Magnoliopsida</taxon>
        <taxon>Liliopsida</taxon>
        <taxon>Poales</taxon>
        <taxon>Poaceae</taxon>
        <taxon>PACMAD clade</taxon>
        <taxon>Arundinoideae</taxon>
        <taxon>Arundineae</taxon>
        <taxon>Arundo</taxon>
    </lineage>
</organism>
<dbReference type="PANTHER" id="PTHR45693:SF36">
    <property type="entry name" value="TRANSCRIPTION FACTOR TGA4"/>
    <property type="match status" value="1"/>
</dbReference>
<feature type="domain" description="BZIP" evidence="9">
    <location>
        <begin position="108"/>
        <end position="152"/>
    </location>
</feature>
<dbReference type="Gene3D" id="1.20.5.170">
    <property type="match status" value="1"/>
</dbReference>
<keyword evidence="3" id="KW-0805">Transcription regulation</keyword>
<feature type="coiled-coil region" evidence="7">
    <location>
        <begin position="129"/>
        <end position="156"/>
    </location>
</feature>
<evidence type="ECO:0000256" key="3">
    <source>
        <dbReference type="ARBA" id="ARBA00023015"/>
    </source>
</evidence>
<dbReference type="GO" id="GO:0006351">
    <property type="term" value="P:DNA-templated transcription"/>
    <property type="evidence" value="ECO:0007669"/>
    <property type="project" value="InterPro"/>
</dbReference>
<dbReference type="EMBL" id="GBRH01217488">
    <property type="protein sequence ID" value="JAD80407.1"/>
    <property type="molecule type" value="Transcribed_RNA"/>
</dbReference>
<feature type="region of interest" description="Disordered" evidence="8">
    <location>
        <begin position="93"/>
        <end position="112"/>
    </location>
</feature>
<evidence type="ECO:0000259" key="10">
    <source>
        <dbReference type="PROSITE" id="PS51806"/>
    </source>
</evidence>
<dbReference type="GO" id="GO:0005634">
    <property type="term" value="C:nucleus"/>
    <property type="evidence" value="ECO:0007669"/>
    <property type="project" value="UniProtKB-SubCell"/>
</dbReference>
<dbReference type="SUPFAM" id="SSF57959">
    <property type="entry name" value="Leucine zipper domain"/>
    <property type="match status" value="1"/>
</dbReference>
<evidence type="ECO:0000259" key="9">
    <source>
        <dbReference type="PROSITE" id="PS50217"/>
    </source>
</evidence>
<dbReference type="InterPro" id="IPR004827">
    <property type="entry name" value="bZIP"/>
</dbReference>
<sequence>MELYPGYLEDHFNIHKLSIGSAASPPEYMTSASAQFAAPVRMGVYERPEPAPAIGMWNHESFKVDSSQATSASTIMEADNKFDTRLEDVPQVALEPARSTDQETSKPPDKVLRRLAQNREAARKSRLRKKAYIQQLETSRIKLSQLEQELQRARQQGVYANGNLGESTLGFTGALDPGVSAFEIEYNHWVDEQNRHTAELRNALQGQTTDLELRMLVETGLSNYEHLFRIKSIAANSDVFYIMYGMWKTPAERFFLWIGGFRPSKVLKILSPQLEPLTEPQVVAVCSLQQTSTQAEDALFQGMEKLKQNLAETLTVVDPFASSDAYMLQMATAVDKLKEFVGFVIQADHLRHTTLQEMHKILTTRQAARGLLALGDYFQRLRALSQLWAARPRESAIS</sequence>
<evidence type="ECO:0000256" key="7">
    <source>
        <dbReference type="SAM" id="Coils"/>
    </source>
</evidence>
<dbReference type="SMART" id="SM00338">
    <property type="entry name" value="BRLZ"/>
    <property type="match status" value="1"/>
</dbReference>
<evidence type="ECO:0000256" key="8">
    <source>
        <dbReference type="SAM" id="MobiDB-lite"/>
    </source>
</evidence>
<evidence type="ECO:0000256" key="4">
    <source>
        <dbReference type="ARBA" id="ARBA00023125"/>
    </source>
</evidence>
<dbReference type="GO" id="GO:0003700">
    <property type="term" value="F:DNA-binding transcription factor activity"/>
    <property type="evidence" value="ECO:0007669"/>
    <property type="project" value="InterPro"/>
</dbReference>
<dbReference type="FunFam" id="1.20.5.170:FF:000019">
    <property type="entry name" value="BZIP family transcription factor"/>
    <property type="match status" value="1"/>
</dbReference>
<feature type="domain" description="DOG1" evidence="10">
    <location>
        <begin position="179"/>
        <end position="391"/>
    </location>
</feature>
<reference evidence="11" key="1">
    <citation type="submission" date="2014-09" db="EMBL/GenBank/DDBJ databases">
        <authorList>
            <person name="Magalhaes I.L.F."/>
            <person name="Oliveira U."/>
            <person name="Santos F.R."/>
            <person name="Vidigal T.H.D.A."/>
            <person name="Brescovit A.D."/>
            <person name="Santos A.J."/>
        </authorList>
    </citation>
    <scope>NUCLEOTIDE SEQUENCE</scope>
    <source>
        <tissue evidence="11">Shoot tissue taken approximately 20 cm above the soil surface</tissue>
    </source>
</reference>
<evidence type="ECO:0000256" key="2">
    <source>
        <dbReference type="ARBA" id="ARBA00007163"/>
    </source>
</evidence>
<dbReference type="PROSITE" id="PS00036">
    <property type="entry name" value="BZIP_BASIC"/>
    <property type="match status" value="1"/>
</dbReference>
<dbReference type="CDD" id="cd14708">
    <property type="entry name" value="bZIP_HBP1b-like"/>
    <property type="match status" value="1"/>
</dbReference>
<evidence type="ECO:0000256" key="5">
    <source>
        <dbReference type="ARBA" id="ARBA00023163"/>
    </source>
</evidence>
<evidence type="ECO:0000313" key="11">
    <source>
        <dbReference type="EMBL" id="JAD80407.1"/>
    </source>
</evidence>
<comment type="subcellular location">
    <subcellularLocation>
        <location evidence="1">Nucleus</location>
    </subcellularLocation>
</comment>
<dbReference type="Pfam" id="PF00170">
    <property type="entry name" value="bZIP_1"/>
    <property type="match status" value="1"/>
</dbReference>
<evidence type="ECO:0000256" key="6">
    <source>
        <dbReference type="ARBA" id="ARBA00023242"/>
    </source>
</evidence>
<proteinExistence type="inferred from homology"/>
<dbReference type="PROSITE" id="PS51806">
    <property type="entry name" value="DOG1"/>
    <property type="match status" value="1"/>
</dbReference>
<dbReference type="PANTHER" id="PTHR45693">
    <property type="entry name" value="TRANSCRIPTION FACTOR TGA9"/>
    <property type="match status" value="1"/>
</dbReference>
<feature type="compositionally biased region" description="Basic and acidic residues" evidence="8">
    <location>
        <begin position="98"/>
        <end position="112"/>
    </location>
</feature>
<dbReference type="AlphaFoldDB" id="A0A0A9D9I6"/>
<name>A0A0A9D9I6_ARUDO</name>
<keyword evidence="7" id="KW-0175">Coiled coil</keyword>
<dbReference type="InterPro" id="IPR025422">
    <property type="entry name" value="TGA_domain"/>
</dbReference>
<keyword evidence="5" id="KW-0804">Transcription</keyword>
<dbReference type="GO" id="GO:0043565">
    <property type="term" value="F:sequence-specific DNA binding"/>
    <property type="evidence" value="ECO:0007669"/>
    <property type="project" value="InterPro"/>
</dbReference>
<dbReference type="Pfam" id="PF14144">
    <property type="entry name" value="DOG1"/>
    <property type="match status" value="1"/>
</dbReference>
<keyword evidence="6" id="KW-0539">Nucleus</keyword>
<protein>
    <recommendedName>
        <fullName evidence="12">Transcription factor TGA4</fullName>
    </recommendedName>
</protein>
<evidence type="ECO:0000256" key="1">
    <source>
        <dbReference type="ARBA" id="ARBA00004123"/>
    </source>
</evidence>
<evidence type="ECO:0008006" key="12">
    <source>
        <dbReference type="Google" id="ProtNLM"/>
    </source>
</evidence>
<dbReference type="PROSITE" id="PS50217">
    <property type="entry name" value="BZIP"/>
    <property type="match status" value="1"/>
</dbReference>